<feature type="domain" description="Reverse transcriptase" evidence="1">
    <location>
        <begin position="27"/>
        <end position="133"/>
    </location>
</feature>
<dbReference type="PANTHER" id="PTHR33332">
    <property type="entry name" value="REVERSE TRANSCRIPTASE DOMAIN-CONTAINING PROTEIN"/>
    <property type="match status" value="1"/>
</dbReference>
<organism evidence="2 3">
    <name type="scientific">Mycteria americana</name>
    <name type="common">Wood stork</name>
    <dbReference type="NCBI Taxonomy" id="33587"/>
    <lineage>
        <taxon>Eukaryota</taxon>
        <taxon>Metazoa</taxon>
        <taxon>Chordata</taxon>
        <taxon>Craniata</taxon>
        <taxon>Vertebrata</taxon>
        <taxon>Euteleostomi</taxon>
        <taxon>Archelosauria</taxon>
        <taxon>Archosauria</taxon>
        <taxon>Dinosauria</taxon>
        <taxon>Saurischia</taxon>
        <taxon>Theropoda</taxon>
        <taxon>Coelurosauria</taxon>
        <taxon>Aves</taxon>
        <taxon>Neognathae</taxon>
        <taxon>Neoaves</taxon>
        <taxon>Aequornithes</taxon>
        <taxon>Ciconiiformes</taxon>
        <taxon>Ciconiidae</taxon>
        <taxon>Mycteria</taxon>
    </lineage>
</organism>
<sequence length="136" mass="15408">MGNILLLGEVPDDQKKASVTPVFQKGKKEDLGNRRPVSLFSGHEKVVEEVILETISKHMKDRKVIRSSQHGFTKGKSCLTSLIAFYDEVISLVDEGRAVDIYLNFSKAFDTVSHEILVDNLTNYGLSKWIVRWIEN</sequence>
<accession>A0AAN7SHT4</accession>
<reference evidence="2 3" key="1">
    <citation type="journal article" date="2023" name="J. Hered.">
        <title>Chromosome-level genome of the wood stork (Mycteria americana) provides insight into avian chromosome evolution.</title>
        <authorList>
            <person name="Flamio R. Jr."/>
            <person name="Ramstad K.M."/>
        </authorList>
    </citation>
    <scope>NUCLEOTIDE SEQUENCE [LARGE SCALE GENOMIC DNA]</scope>
    <source>
        <strain evidence="2">JAX WOST 10</strain>
    </source>
</reference>
<keyword evidence="3" id="KW-1185">Reference proteome</keyword>
<comment type="caution">
    <text evidence="2">The sequence shown here is derived from an EMBL/GenBank/DDBJ whole genome shotgun (WGS) entry which is preliminary data.</text>
</comment>
<gene>
    <name evidence="2" type="ORF">QYF61_000714</name>
</gene>
<dbReference type="EMBL" id="JAUNZN010000001">
    <property type="protein sequence ID" value="KAK4828723.1"/>
    <property type="molecule type" value="Genomic_DNA"/>
</dbReference>
<protein>
    <recommendedName>
        <fullName evidence="1">Reverse transcriptase domain-containing protein</fullName>
    </recommendedName>
</protein>
<evidence type="ECO:0000313" key="2">
    <source>
        <dbReference type="EMBL" id="KAK4828723.1"/>
    </source>
</evidence>
<name>A0AAN7SHT4_MYCAM</name>
<evidence type="ECO:0000313" key="3">
    <source>
        <dbReference type="Proteomes" id="UP001333110"/>
    </source>
</evidence>
<evidence type="ECO:0000259" key="1">
    <source>
        <dbReference type="Pfam" id="PF00078"/>
    </source>
</evidence>
<proteinExistence type="predicted"/>
<dbReference type="AlphaFoldDB" id="A0AAN7SHT4"/>
<dbReference type="InterPro" id="IPR000477">
    <property type="entry name" value="RT_dom"/>
</dbReference>
<dbReference type="Pfam" id="PF00078">
    <property type="entry name" value="RVT_1"/>
    <property type="match status" value="1"/>
</dbReference>
<dbReference type="Proteomes" id="UP001333110">
    <property type="component" value="Unassembled WGS sequence"/>
</dbReference>